<dbReference type="AlphaFoldDB" id="A0A327YE20"/>
<organism evidence="1 2">
    <name type="scientific">Salipiger aestuarii</name>
    <dbReference type="NCBI Taxonomy" id="568098"/>
    <lineage>
        <taxon>Bacteria</taxon>
        <taxon>Pseudomonadati</taxon>
        <taxon>Pseudomonadota</taxon>
        <taxon>Alphaproteobacteria</taxon>
        <taxon>Rhodobacterales</taxon>
        <taxon>Roseobacteraceae</taxon>
        <taxon>Salipiger</taxon>
    </lineage>
</organism>
<accession>A0A327YE20</accession>
<dbReference type="Proteomes" id="UP000249165">
    <property type="component" value="Unassembled WGS sequence"/>
</dbReference>
<dbReference type="RefSeq" id="WP_111550021.1">
    <property type="nucleotide sequence ID" value="NZ_LIQE01000008.1"/>
</dbReference>
<sequence>MQSDLQGMSVAVEQVVRALGGQGTQLSKMFRDLWDGTEVGRILKKQKTLLKRGLPFEDLLEEIDALRGNGGEHEKAADLILATRILGSVHHAVQIENQLELEQLLVRVLRAATLTHALLKPVDAS</sequence>
<proteinExistence type="predicted"/>
<protein>
    <submittedName>
        <fullName evidence="1">Uncharacterized protein</fullName>
    </submittedName>
</protein>
<evidence type="ECO:0000313" key="1">
    <source>
        <dbReference type="EMBL" id="RAK19260.1"/>
    </source>
</evidence>
<evidence type="ECO:0000313" key="2">
    <source>
        <dbReference type="Proteomes" id="UP000249165"/>
    </source>
</evidence>
<name>A0A327YE20_9RHOB</name>
<gene>
    <name evidence="1" type="ORF">ATI53_100933</name>
</gene>
<keyword evidence="2" id="KW-1185">Reference proteome</keyword>
<reference evidence="1 2" key="1">
    <citation type="submission" date="2018-06" db="EMBL/GenBank/DDBJ databases">
        <title>Genomic Encyclopedia of Archaeal and Bacterial Type Strains, Phase II (KMG-II): from individual species to whole genera.</title>
        <authorList>
            <person name="Goeker M."/>
        </authorList>
    </citation>
    <scope>NUCLEOTIDE SEQUENCE [LARGE SCALE GENOMIC DNA]</scope>
    <source>
        <strain evidence="1 2">DSM 22011</strain>
    </source>
</reference>
<dbReference type="EMBL" id="QLMG01000009">
    <property type="protein sequence ID" value="RAK19260.1"/>
    <property type="molecule type" value="Genomic_DNA"/>
</dbReference>
<comment type="caution">
    <text evidence="1">The sequence shown here is derived from an EMBL/GenBank/DDBJ whole genome shotgun (WGS) entry which is preliminary data.</text>
</comment>
<dbReference type="OrthoDB" id="8480321at2"/>